<evidence type="ECO:0000256" key="2">
    <source>
        <dbReference type="PROSITE-ProRule" id="PRU00176"/>
    </source>
</evidence>
<sequence length="157" mass="17862">MVPGGAEVLSTCLHYAQWPAKGALCSDSCVELSRYWDQPFRGDSEEQEKLLKKAVCWMLETFPFTPLKGKIYELFSRSGGTKKIMMDPEKIKTTACGFCFVEYHSRAGAENAMRYMHGTHLGDRIIHADWDAGFKEDEYWQDNDAERGGYGKLAPNY</sequence>
<keyword evidence="3" id="KW-0507">mRNA processing</keyword>
<evidence type="ECO:0000313" key="6">
    <source>
        <dbReference type="Proteomes" id="UP000645828"/>
    </source>
</evidence>
<dbReference type="GO" id="GO:0000339">
    <property type="term" value="F:RNA cap binding"/>
    <property type="evidence" value="ECO:0007669"/>
    <property type="project" value="InterPro"/>
</dbReference>
<dbReference type="GO" id="GO:0005846">
    <property type="term" value="C:nuclear cap binding complex"/>
    <property type="evidence" value="ECO:0007669"/>
    <property type="project" value="InterPro"/>
</dbReference>
<comment type="function">
    <text evidence="3">Component of the cap-binding complex (CBC), which binds co-transcriptionally to the 5' cap of pre-mRNAs and is involved in various processes such as pre-mRNA splicing, translation regulation, nonsense-mediated mRNA decay, RNA-mediated gene silencing (RNAi) by microRNAs (miRNAs) and mRNA export. The CBC complex is involved in mRNA export from the nucleus, leading to the recruitment of the mRNA export machinery to the 5' end of mRNA and to mRNA export in a 5' to 3' direction through the nuclear pore. The CBC complex is also involved in mediating U snRNA and intronless mRNAs export from the nucleus. The CBC complex is essential for a pioneer round of mRNA translation, before steady state translation when the CBC complex is replaced by cytoplasmic cap-binding protein eIF4E. The pioneer round of mRNA translation mediated by the CBC complex plays a central role in nonsense-mediated mRNA decay (NMD), NMD only taking place in mRNAs bound to the CBC complex, but not on eIF4E-bound mRNAs. The CBC complex enhances NMD in mRNAs containing at least one exon-junction complex (EJC), promoting the interaction between upf1 and upf2. The CBC complex is also involved in 'failsafe' NMD, which is independent of the EJC complex, while it does not participate in Staufen-mediated mRNA decay (SMD). During cell proliferation, the CBC complex is also involved in microRNAs (miRNAs) biogenesis via its interaction with srrt/ars2, thereby being required for miRNA-mediated RNA interference. The CBC complex also acts as a negative regulator of parn, thereby acting as an inhibitor of mRNA deadenylation. In the CBC complex, ncbp2/cbp20 recognizes and binds capped RNAs (m7GpppG-capped RNA) but requires ncbp1/cbp80 to stabilize the movement of its N-terminal loop and lock the CBC into a high affinity cap-binding state with the cap structure. The conventional cap-binding complex with NCBP2 binds both small nuclear RNA (snRNA) and messenger (mRNA) and is involved in their export from the nucleus.</text>
</comment>
<dbReference type="AlphaFoldDB" id="A0A811Z1Q2"/>
<comment type="subunit">
    <text evidence="3">Component of the nuclear cap-binding complex (CBC), a heterodimer composed of ncbp1/cbp80 and ncbp2/cbp20 that interacts with m7GpppG-capped RNA.</text>
</comment>
<keyword evidence="3" id="KW-0508">mRNA splicing</keyword>
<dbReference type="PANTHER" id="PTHR18847:SF8">
    <property type="entry name" value="NUCLEAR CAP-BINDING PROTEIN SUBUNIT 2"/>
    <property type="match status" value="1"/>
</dbReference>
<dbReference type="PANTHER" id="PTHR18847">
    <property type="entry name" value="20 KD NUCLEAR CAP BINDING PROTEIN"/>
    <property type="match status" value="1"/>
</dbReference>
<reference evidence="5" key="1">
    <citation type="submission" date="2020-12" db="EMBL/GenBank/DDBJ databases">
        <authorList>
            <consortium name="Molecular Ecology Group"/>
        </authorList>
    </citation>
    <scope>NUCLEOTIDE SEQUENCE</scope>
    <source>
        <strain evidence="5">TBG_1078</strain>
    </source>
</reference>
<keyword evidence="2 3" id="KW-0694">RNA-binding</keyword>
<keyword evidence="6" id="KW-1185">Reference proteome</keyword>
<proteinExistence type="inferred from homology"/>
<gene>
    <name evidence="5" type="ORF">NYPRO_LOCUS15428</name>
</gene>
<dbReference type="SUPFAM" id="SSF54928">
    <property type="entry name" value="RNA-binding domain, RBD"/>
    <property type="match status" value="1"/>
</dbReference>
<accession>A0A811Z1Q2</accession>
<evidence type="ECO:0000256" key="1">
    <source>
        <dbReference type="ARBA" id="ARBA00010725"/>
    </source>
</evidence>
<dbReference type="GO" id="GO:0005634">
    <property type="term" value="C:nucleus"/>
    <property type="evidence" value="ECO:0007669"/>
    <property type="project" value="UniProtKB-SubCell"/>
</dbReference>
<evidence type="ECO:0000313" key="5">
    <source>
        <dbReference type="EMBL" id="CAD7682636.1"/>
    </source>
</evidence>
<feature type="domain" description="RRM" evidence="4">
    <location>
        <begin position="70"/>
        <end position="133"/>
    </location>
</feature>
<dbReference type="InterPro" id="IPR000504">
    <property type="entry name" value="RRM_dom"/>
</dbReference>
<comment type="caution">
    <text evidence="5">The sequence shown here is derived from an EMBL/GenBank/DDBJ whole genome shotgun (WGS) entry which is preliminary data.</text>
</comment>
<dbReference type="GO" id="GO:0045292">
    <property type="term" value="P:mRNA cis splicing, via spliceosome"/>
    <property type="evidence" value="ECO:0007669"/>
    <property type="project" value="InterPro"/>
</dbReference>
<evidence type="ECO:0000256" key="3">
    <source>
        <dbReference type="RuleBase" id="RU364036"/>
    </source>
</evidence>
<dbReference type="PROSITE" id="PS50102">
    <property type="entry name" value="RRM"/>
    <property type="match status" value="1"/>
</dbReference>
<dbReference type="SMART" id="SM00360">
    <property type="entry name" value="RRM"/>
    <property type="match status" value="1"/>
</dbReference>
<dbReference type="InterPro" id="IPR035979">
    <property type="entry name" value="RBD_domain_sf"/>
</dbReference>
<keyword evidence="3" id="KW-0539">Nucleus</keyword>
<dbReference type="InterPro" id="IPR012677">
    <property type="entry name" value="Nucleotide-bd_a/b_plait_sf"/>
</dbReference>
<dbReference type="Gene3D" id="3.30.70.330">
    <property type="match status" value="1"/>
</dbReference>
<comment type="subcellular location">
    <subcellularLocation>
        <location evidence="3">Nucleus</location>
    </subcellularLocation>
</comment>
<dbReference type="Pfam" id="PF00076">
    <property type="entry name" value="RRM_1"/>
    <property type="match status" value="1"/>
</dbReference>
<evidence type="ECO:0000259" key="4">
    <source>
        <dbReference type="PROSITE" id="PS50102"/>
    </source>
</evidence>
<organism evidence="5 6">
    <name type="scientific">Nyctereutes procyonoides</name>
    <name type="common">Raccoon dog</name>
    <name type="synonym">Canis procyonoides</name>
    <dbReference type="NCBI Taxonomy" id="34880"/>
    <lineage>
        <taxon>Eukaryota</taxon>
        <taxon>Metazoa</taxon>
        <taxon>Chordata</taxon>
        <taxon>Craniata</taxon>
        <taxon>Vertebrata</taxon>
        <taxon>Euteleostomi</taxon>
        <taxon>Mammalia</taxon>
        <taxon>Eutheria</taxon>
        <taxon>Laurasiatheria</taxon>
        <taxon>Carnivora</taxon>
        <taxon>Caniformia</taxon>
        <taxon>Canidae</taxon>
        <taxon>Nyctereutes</taxon>
    </lineage>
</organism>
<comment type="similarity">
    <text evidence="1 3">Belongs to the RRM NCBP2 family.</text>
</comment>
<dbReference type="Proteomes" id="UP000645828">
    <property type="component" value="Unassembled WGS sequence"/>
</dbReference>
<protein>
    <recommendedName>
        <fullName evidence="3">Nuclear cap-binding protein subunit 2</fullName>
    </recommendedName>
    <alternativeName>
        <fullName evidence="3">20 kDa nuclear cap-binding protein</fullName>
    </alternativeName>
</protein>
<name>A0A811Z1Q2_NYCPR</name>
<dbReference type="InterPro" id="IPR027157">
    <property type="entry name" value="NCBP2"/>
</dbReference>
<dbReference type="EMBL" id="CAJHUB010000754">
    <property type="protein sequence ID" value="CAD7682636.1"/>
    <property type="molecule type" value="Genomic_DNA"/>
</dbReference>